<accession>A0A0M3IVU6</accession>
<protein>
    <submittedName>
        <fullName evidence="2">Glucan endo-1,3-beta-D-glucosidase</fullName>
    </submittedName>
</protein>
<dbReference type="GO" id="GO:0030983">
    <property type="term" value="F:mismatched DNA binding"/>
    <property type="evidence" value="ECO:0007669"/>
    <property type="project" value="InterPro"/>
</dbReference>
<name>A0A0M3IVU6_ASCLU</name>
<keyword evidence="1" id="KW-1185">Reference proteome</keyword>
<reference evidence="2" key="1">
    <citation type="submission" date="2017-02" db="UniProtKB">
        <authorList>
            <consortium name="WormBaseParasite"/>
        </authorList>
    </citation>
    <scope>IDENTIFICATION</scope>
</reference>
<dbReference type="GO" id="GO:0006298">
    <property type="term" value="P:mismatch repair"/>
    <property type="evidence" value="ECO:0007669"/>
    <property type="project" value="InterPro"/>
</dbReference>
<dbReference type="InterPro" id="IPR016151">
    <property type="entry name" value="DNA_mismatch_repair_MutS_N"/>
</dbReference>
<dbReference type="Gene3D" id="3.40.1170.10">
    <property type="entry name" value="DNA repair protein MutS, domain I"/>
    <property type="match status" value="1"/>
</dbReference>
<dbReference type="WBParaSite" id="ALUE_0002287401-mRNA-1">
    <property type="protein sequence ID" value="ALUE_0002287401-mRNA-1"/>
    <property type="gene ID" value="ALUE_0002287401"/>
</dbReference>
<dbReference type="AlphaFoldDB" id="A0A0M3IVU6"/>
<proteinExistence type="predicted"/>
<dbReference type="GO" id="GO:0005524">
    <property type="term" value="F:ATP binding"/>
    <property type="evidence" value="ECO:0007669"/>
    <property type="project" value="InterPro"/>
</dbReference>
<organism evidence="1 2">
    <name type="scientific">Ascaris lumbricoides</name>
    <name type="common">Giant roundworm</name>
    <dbReference type="NCBI Taxonomy" id="6252"/>
    <lineage>
        <taxon>Eukaryota</taxon>
        <taxon>Metazoa</taxon>
        <taxon>Ecdysozoa</taxon>
        <taxon>Nematoda</taxon>
        <taxon>Chromadorea</taxon>
        <taxon>Rhabditida</taxon>
        <taxon>Spirurina</taxon>
        <taxon>Ascaridomorpha</taxon>
        <taxon>Ascaridoidea</taxon>
        <taxon>Ascarididae</taxon>
        <taxon>Ascaris</taxon>
    </lineage>
</organism>
<dbReference type="Proteomes" id="UP000036681">
    <property type="component" value="Unplaced"/>
</dbReference>
<sequence>MEFYSCYEDDAFLIANEIFLSEVGLRRVQIGLTELTYHNLNNGQYTRVVRDVILMLHYRLEVYVACDNEWILKAKGSLGCLGDFEDVIGDSVELSELSTVMALSYIMDYGSNEGSLGCLGDFEDVIGDSVELSELSTVMALSYIMDYGSNEVSYNIHIY</sequence>
<evidence type="ECO:0000313" key="2">
    <source>
        <dbReference type="WBParaSite" id="ALUE_0002287401-mRNA-1"/>
    </source>
</evidence>
<evidence type="ECO:0000313" key="1">
    <source>
        <dbReference type="Proteomes" id="UP000036681"/>
    </source>
</evidence>